<evidence type="ECO:0000256" key="3">
    <source>
        <dbReference type="ARBA" id="ARBA00022527"/>
    </source>
</evidence>
<dbReference type="EMBL" id="JANAWD010000270">
    <property type="protein sequence ID" value="KAJ3482494.1"/>
    <property type="molecule type" value="Genomic_DNA"/>
</dbReference>
<comment type="caution">
    <text evidence="13">The sequence shown here is derived from an EMBL/GenBank/DDBJ whole genome shotgun (WGS) entry which is preliminary data.</text>
</comment>
<feature type="compositionally biased region" description="Low complexity" evidence="11">
    <location>
        <begin position="765"/>
        <end position="775"/>
    </location>
</feature>
<feature type="domain" description="Protein kinase" evidence="12">
    <location>
        <begin position="11"/>
        <end position="267"/>
    </location>
</feature>
<keyword evidence="7 10" id="KW-0067">ATP-binding</keyword>
<evidence type="ECO:0000256" key="2">
    <source>
        <dbReference type="ARBA" id="ARBA00012513"/>
    </source>
</evidence>
<dbReference type="PROSITE" id="PS00108">
    <property type="entry name" value="PROTEIN_KINASE_ST"/>
    <property type="match status" value="1"/>
</dbReference>
<dbReference type="InterPro" id="IPR000719">
    <property type="entry name" value="Prot_kinase_dom"/>
</dbReference>
<feature type="region of interest" description="Disordered" evidence="11">
    <location>
        <begin position="345"/>
        <end position="457"/>
    </location>
</feature>
<accession>A0AAD5V000</accession>
<keyword evidence="3" id="KW-0723">Serine/threonine-protein kinase</keyword>
<feature type="compositionally biased region" description="Low complexity" evidence="11">
    <location>
        <begin position="545"/>
        <end position="559"/>
    </location>
</feature>
<dbReference type="SUPFAM" id="SSF56112">
    <property type="entry name" value="Protein kinase-like (PK-like)"/>
    <property type="match status" value="1"/>
</dbReference>
<evidence type="ECO:0000256" key="10">
    <source>
        <dbReference type="PROSITE-ProRule" id="PRU10141"/>
    </source>
</evidence>
<dbReference type="PANTHER" id="PTHR48012:SF21">
    <property type="entry name" value="PH DOMAIN-CONTAINING PROTEIN"/>
    <property type="match status" value="1"/>
</dbReference>
<gene>
    <name evidence="13" type="ORF">NLI96_g6936</name>
</gene>
<evidence type="ECO:0000256" key="5">
    <source>
        <dbReference type="ARBA" id="ARBA00022741"/>
    </source>
</evidence>
<keyword evidence="14" id="KW-1185">Reference proteome</keyword>
<comment type="similarity">
    <text evidence="1">Belongs to the protein kinase superfamily. STE Ser/Thr protein kinase family. STE20 subfamily.</text>
</comment>
<dbReference type="InterPro" id="IPR008271">
    <property type="entry name" value="Ser/Thr_kinase_AS"/>
</dbReference>
<evidence type="ECO:0000313" key="13">
    <source>
        <dbReference type="EMBL" id="KAJ3482494.1"/>
    </source>
</evidence>
<dbReference type="PANTHER" id="PTHR48012">
    <property type="entry name" value="STERILE20-LIKE KINASE, ISOFORM B-RELATED"/>
    <property type="match status" value="1"/>
</dbReference>
<evidence type="ECO:0000313" key="14">
    <source>
        <dbReference type="Proteomes" id="UP001212997"/>
    </source>
</evidence>
<protein>
    <recommendedName>
        <fullName evidence="2">non-specific serine/threonine protein kinase</fullName>
        <ecNumber evidence="2">2.7.11.1</ecNumber>
    </recommendedName>
</protein>
<feature type="region of interest" description="Disordered" evidence="11">
    <location>
        <begin position="488"/>
        <end position="786"/>
    </location>
</feature>
<feature type="region of interest" description="Disordered" evidence="11">
    <location>
        <begin position="303"/>
        <end position="323"/>
    </location>
</feature>
<dbReference type="Proteomes" id="UP001212997">
    <property type="component" value="Unassembled WGS sequence"/>
</dbReference>
<evidence type="ECO:0000256" key="4">
    <source>
        <dbReference type="ARBA" id="ARBA00022679"/>
    </source>
</evidence>
<feature type="binding site" evidence="10">
    <location>
        <position position="40"/>
    </location>
    <ligand>
        <name>ATP</name>
        <dbReference type="ChEBI" id="CHEBI:30616"/>
    </ligand>
</feature>
<name>A0AAD5V000_9APHY</name>
<keyword evidence="5 10" id="KW-0547">Nucleotide-binding</keyword>
<dbReference type="InterPro" id="IPR001245">
    <property type="entry name" value="Ser-Thr/Tyr_kinase_cat_dom"/>
</dbReference>
<dbReference type="Gene3D" id="1.10.510.10">
    <property type="entry name" value="Transferase(Phosphotransferase) domain 1"/>
    <property type="match status" value="1"/>
</dbReference>
<feature type="compositionally biased region" description="Polar residues" evidence="11">
    <location>
        <begin position="432"/>
        <end position="448"/>
    </location>
</feature>
<dbReference type="Gene3D" id="3.30.200.20">
    <property type="entry name" value="Phosphorylase Kinase, domain 1"/>
    <property type="match status" value="1"/>
</dbReference>
<reference evidence="13" key="1">
    <citation type="submission" date="2022-07" db="EMBL/GenBank/DDBJ databases">
        <title>Genome Sequence of Physisporinus lineatus.</title>
        <authorList>
            <person name="Buettner E."/>
        </authorList>
    </citation>
    <scope>NUCLEOTIDE SEQUENCE</scope>
    <source>
        <strain evidence="13">VT162</strain>
    </source>
</reference>
<evidence type="ECO:0000256" key="6">
    <source>
        <dbReference type="ARBA" id="ARBA00022777"/>
    </source>
</evidence>
<dbReference type="AlphaFoldDB" id="A0AAD5V000"/>
<sequence>MPPQPSVHELYRRLETIGKGAYGSVHKGLHIPTGNIVALKIINLDTEDDDVGDIQREVALLTQLRDAPNVTKYFGCYLDGPRVWIVMEYAQGGSVRTLMKASKDGTIEEKYVVVIIREVLLALGYLHKSAIIHRDLKAANILITASGKVMLCDFGVSALLLTASSKRNTLVGTPHWMAPEVAHAASYDTKADIWSLGIMIYEMIKGSAPHSHILDQHKLIQMIPRMKPPRLIEGEGTKELREFVSQCLRESPADRLTADELSRTKLIKSAAKTPVTILKDLILRYDAWVKSGGTRASMMGSLPWEEDEAEDRDPTSGQSQENAWEFDTVRGSSFGDSLLAGADSLPLPSSIGDDSTSSATIRPPPSKVPLTLQRIFGDDLEAPPPINTLQFPTVDPTISLAPPLLTPQTPRSTRGRPRSPTAPTPPEEVRTAKQTSFVFPPRSNTPRSASAFPPAPLDNDALYPPLDRGWNKARKISGGALDLPALPSDSFSSKASSSGAINFRQTSRDRRPLRGPPPSIEVPYYPDDGDFDESDISTSTLVKTPVSSSEPSSSQVSQPRLTRKRSQSSAAESTPPGGRLTPLGSGIPHRNRTLNSSTDFHFPVNPGPRSASLVHEPFDNVGYGASGSPRLGPKQSVESLKRPLDLLGSSGGAHHKFEHPEIARSSSLPQISQSPPSPNISSASQRSRHDRSPSGTPQPSLAPLTLPSAASSSTSLNSATSSSSLSIFGNSSQSIPTQPQQPSSASAHAPTAHTRSHSQNHAQAPITPMSSSTGSPPNPPPPATVANGLTASAVPIPPVPLASLTGPTILPLNFIPLTLSHEATHAQLATTVDDLAQWLSVVELGLTGLLESANEDIIEEEQESDVVSPG</sequence>
<feature type="compositionally biased region" description="Low complexity" evidence="11">
    <location>
        <begin position="665"/>
        <end position="685"/>
    </location>
</feature>
<evidence type="ECO:0000256" key="7">
    <source>
        <dbReference type="ARBA" id="ARBA00022840"/>
    </source>
</evidence>
<proteinExistence type="inferred from homology"/>
<keyword evidence="4" id="KW-0808">Transferase</keyword>
<dbReference type="InterPro" id="IPR011009">
    <property type="entry name" value="Kinase-like_dom_sf"/>
</dbReference>
<dbReference type="InterPro" id="IPR017441">
    <property type="entry name" value="Protein_kinase_ATP_BS"/>
</dbReference>
<dbReference type="FunFam" id="1.10.510.10:FF:000499">
    <property type="entry name" value="Serine/threonine-protein kinase KIC1"/>
    <property type="match status" value="1"/>
</dbReference>
<dbReference type="InterPro" id="IPR050629">
    <property type="entry name" value="STE20/SPS1-PAK"/>
</dbReference>
<feature type="compositionally biased region" description="Low complexity" evidence="11">
    <location>
        <begin position="488"/>
        <end position="498"/>
    </location>
</feature>
<evidence type="ECO:0000259" key="12">
    <source>
        <dbReference type="PROSITE" id="PS50011"/>
    </source>
</evidence>
<organism evidence="13 14">
    <name type="scientific">Meripilus lineatus</name>
    <dbReference type="NCBI Taxonomy" id="2056292"/>
    <lineage>
        <taxon>Eukaryota</taxon>
        <taxon>Fungi</taxon>
        <taxon>Dikarya</taxon>
        <taxon>Basidiomycota</taxon>
        <taxon>Agaricomycotina</taxon>
        <taxon>Agaricomycetes</taxon>
        <taxon>Polyporales</taxon>
        <taxon>Meripilaceae</taxon>
        <taxon>Meripilus</taxon>
    </lineage>
</organism>
<comment type="catalytic activity">
    <reaction evidence="9">
        <text>L-seryl-[protein] + ATP = O-phospho-L-seryl-[protein] + ADP + H(+)</text>
        <dbReference type="Rhea" id="RHEA:17989"/>
        <dbReference type="Rhea" id="RHEA-COMP:9863"/>
        <dbReference type="Rhea" id="RHEA-COMP:11604"/>
        <dbReference type="ChEBI" id="CHEBI:15378"/>
        <dbReference type="ChEBI" id="CHEBI:29999"/>
        <dbReference type="ChEBI" id="CHEBI:30616"/>
        <dbReference type="ChEBI" id="CHEBI:83421"/>
        <dbReference type="ChEBI" id="CHEBI:456216"/>
        <dbReference type="EC" id="2.7.11.1"/>
    </reaction>
</comment>
<dbReference type="GO" id="GO:0004674">
    <property type="term" value="F:protein serine/threonine kinase activity"/>
    <property type="evidence" value="ECO:0007669"/>
    <property type="project" value="UniProtKB-KW"/>
</dbReference>
<dbReference type="PROSITE" id="PS50011">
    <property type="entry name" value="PROTEIN_KINASE_DOM"/>
    <property type="match status" value="1"/>
</dbReference>
<dbReference type="EC" id="2.7.11.1" evidence="2"/>
<evidence type="ECO:0000256" key="1">
    <source>
        <dbReference type="ARBA" id="ARBA00008874"/>
    </source>
</evidence>
<evidence type="ECO:0000256" key="11">
    <source>
        <dbReference type="SAM" id="MobiDB-lite"/>
    </source>
</evidence>
<dbReference type="SMART" id="SM00220">
    <property type="entry name" value="S_TKc"/>
    <property type="match status" value="1"/>
</dbReference>
<dbReference type="GO" id="GO:0005524">
    <property type="term" value="F:ATP binding"/>
    <property type="evidence" value="ECO:0007669"/>
    <property type="project" value="UniProtKB-UniRule"/>
</dbReference>
<dbReference type="PROSITE" id="PS00107">
    <property type="entry name" value="PROTEIN_KINASE_ATP"/>
    <property type="match status" value="1"/>
</dbReference>
<evidence type="ECO:0000256" key="9">
    <source>
        <dbReference type="ARBA" id="ARBA00048679"/>
    </source>
</evidence>
<comment type="catalytic activity">
    <reaction evidence="8">
        <text>L-threonyl-[protein] + ATP = O-phospho-L-threonyl-[protein] + ADP + H(+)</text>
        <dbReference type="Rhea" id="RHEA:46608"/>
        <dbReference type="Rhea" id="RHEA-COMP:11060"/>
        <dbReference type="Rhea" id="RHEA-COMP:11605"/>
        <dbReference type="ChEBI" id="CHEBI:15378"/>
        <dbReference type="ChEBI" id="CHEBI:30013"/>
        <dbReference type="ChEBI" id="CHEBI:30616"/>
        <dbReference type="ChEBI" id="CHEBI:61977"/>
        <dbReference type="ChEBI" id="CHEBI:456216"/>
        <dbReference type="EC" id="2.7.11.1"/>
    </reaction>
</comment>
<dbReference type="Pfam" id="PF00069">
    <property type="entry name" value="Pkinase"/>
    <property type="match status" value="1"/>
</dbReference>
<dbReference type="PRINTS" id="PR00109">
    <property type="entry name" value="TYRKINASE"/>
</dbReference>
<dbReference type="GO" id="GO:0005737">
    <property type="term" value="C:cytoplasm"/>
    <property type="evidence" value="ECO:0007669"/>
    <property type="project" value="TreeGrafter"/>
</dbReference>
<evidence type="ECO:0000256" key="8">
    <source>
        <dbReference type="ARBA" id="ARBA00047899"/>
    </source>
</evidence>
<keyword evidence="6" id="KW-0418">Kinase</keyword>
<feature type="compositionally biased region" description="Low complexity" evidence="11">
    <location>
        <begin position="697"/>
        <end position="753"/>
    </location>
</feature>